<gene>
    <name evidence="1" type="ORF">EPI10_017074</name>
</gene>
<sequence>MMFVSSLVSDRSELHITLSNRRLYAPHDLTHGRVTGRVVQWRWYDFGDHKEKLAIDGELCLSSTVLPFEPIFLCIIYELERYEATRNIFVIKNLGQSLENIEREGHGELFFCMDHLVPGSHT</sequence>
<evidence type="ECO:0000313" key="1">
    <source>
        <dbReference type="EMBL" id="KAA3471457.1"/>
    </source>
</evidence>
<keyword evidence="2" id="KW-1185">Reference proteome</keyword>
<dbReference type="AlphaFoldDB" id="A0A5B6VQW4"/>
<dbReference type="EMBL" id="SMMG02000006">
    <property type="protein sequence ID" value="KAA3471457.1"/>
    <property type="molecule type" value="Genomic_DNA"/>
</dbReference>
<proteinExistence type="predicted"/>
<reference evidence="2" key="1">
    <citation type="journal article" date="2019" name="Plant Biotechnol. J.">
        <title>Genome sequencing of the Australian wild diploid species Gossypium australe highlights disease resistance and delayed gland morphogenesis.</title>
        <authorList>
            <person name="Cai Y."/>
            <person name="Cai X."/>
            <person name="Wang Q."/>
            <person name="Wang P."/>
            <person name="Zhang Y."/>
            <person name="Cai C."/>
            <person name="Xu Y."/>
            <person name="Wang K."/>
            <person name="Zhou Z."/>
            <person name="Wang C."/>
            <person name="Geng S."/>
            <person name="Li B."/>
            <person name="Dong Q."/>
            <person name="Hou Y."/>
            <person name="Wang H."/>
            <person name="Ai P."/>
            <person name="Liu Z."/>
            <person name="Yi F."/>
            <person name="Sun M."/>
            <person name="An G."/>
            <person name="Cheng J."/>
            <person name="Zhang Y."/>
            <person name="Shi Q."/>
            <person name="Xie Y."/>
            <person name="Shi X."/>
            <person name="Chang Y."/>
            <person name="Huang F."/>
            <person name="Chen Y."/>
            <person name="Hong S."/>
            <person name="Mi L."/>
            <person name="Sun Q."/>
            <person name="Zhang L."/>
            <person name="Zhou B."/>
            <person name="Peng R."/>
            <person name="Zhang X."/>
            <person name="Liu F."/>
        </authorList>
    </citation>
    <scope>NUCLEOTIDE SEQUENCE [LARGE SCALE GENOMIC DNA]</scope>
    <source>
        <strain evidence="2">cv. PA1801</strain>
    </source>
</reference>
<protein>
    <submittedName>
        <fullName evidence="1">Uncharacterized protein</fullName>
    </submittedName>
</protein>
<accession>A0A5B6VQW4</accession>
<name>A0A5B6VQW4_9ROSI</name>
<evidence type="ECO:0000313" key="2">
    <source>
        <dbReference type="Proteomes" id="UP000325315"/>
    </source>
</evidence>
<dbReference type="Proteomes" id="UP000325315">
    <property type="component" value="Unassembled WGS sequence"/>
</dbReference>
<comment type="caution">
    <text evidence="1">The sequence shown here is derived from an EMBL/GenBank/DDBJ whole genome shotgun (WGS) entry which is preliminary data.</text>
</comment>
<organism evidence="1 2">
    <name type="scientific">Gossypium australe</name>
    <dbReference type="NCBI Taxonomy" id="47621"/>
    <lineage>
        <taxon>Eukaryota</taxon>
        <taxon>Viridiplantae</taxon>
        <taxon>Streptophyta</taxon>
        <taxon>Embryophyta</taxon>
        <taxon>Tracheophyta</taxon>
        <taxon>Spermatophyta</taxon>
        <taxon>Magnoliopsida</taxon>
        <taxon>eudicotyledons</taxon>
        <taxon>Gunneridae</taxon>
        <taxon>Pentapetalae</taxon>
        <taxon>rosids</taxon>
        <taxon>malvids</taxon>
        <taxon>Malvales</taxon>
        <taxon>Malvaceae</taxon>
        <taxon>Malvoideae</taxon>
        <taxon>Gossypium</taxon>
    </lineage>
</organism>